<evidence type="ECO:0000256" key="2">
    <source>
        <dbReference type="ARBA" id="ARBA00006555"/>
    </source>
</evidence>
<keyword evidence="9" id="KW-0472">Membrane</keyword>
<comment type="similarity">
    <text evidence="2">Belongs to the TonB family.</text>
</comment>
<keyword evidence="5" id="KW-0997">Cell inner membrane</keyword>
<feature type="domain" description="TonB C-terminal" evidence="11">
    <location>
        <begin position="134"/>
        <end position="224"/>
    </location>
</feature>
<evidence type="ECO:0000256" key="10">
    <source>
        <dbReference type="SAM" id="MobiDB-lite"/>
    </source>
</evidence>
<evidence type="ECO:0000313" key="12">
    <source>
        <dbReference type="EMBL" id="ARN73762.1"/>
    </source>
</evidence>
<evidence type="ECO:0000256" key="5">
    <source>
        <dbReference type="ARBA" id="ARBA00022519"/>
    </source>
</evidence>
<accession>A0A1X9NBE7</accession>
<feature type="region of interest" description="Disordered" evidence="10">
    <location>
        <begin position="43"/>
        <end position="95"/>
    </location>
</feature>
<dbReference type="Pfam" id="PF03544">
    <property type="entry name" value="TonB_C"/>
    <property type="match status" value="1"/>
</dbReference>
<dbReference type="AlphaFoldDB" id="A0A1X9NBE7"/>
<evidence type="ECO:0000313" key="13">
    <source>
        <dbReference type="Proteomes" id="UP000193450"/>
    </source>
</evidence>
<dbReference type="KEGG" id="osg:BST96_06310"/>
<dbReference type="GO" id="GO:0031992">
    <property type="term" value="F:energy transducer activity"/>
    <property type="evidence" value="ECO:0007669"/>
    <property type="project" value="TreeGrafter"/>
</dbReference>
<dbReference type="GO" id="GO:0098797">
    <property type="term" value="C:plasma membrane protein complex"/>
    <property type="evidence" value="ECO:0007669"/>
    <property type="project" value="TreeGrafter"/>
</dbReference>
<protein>
    <recommendedName>
        <fullName evidence="11">TonB C-terminal domain-containing protein</fullName>
    </recommendedName>
</protein>
<keyword evidence="8" id="KW-1133">Transmembrane helix</keyword>
<proteinExistence type="inferred from homology"/>
<evidence type="ECO:0000256" key="7">
    <source>
        <dbReference type="ARBA" id="ARBA00022927"/>
    </source>
</evidence>
<dbReference type="SUPFAM" id="SSF74653">
    <property type="entry name" value="TolA/TonB C-terminal domain"/>
    <property type="match status" value="1"/>
</dbReference>
<dbReference type="PANTHER" id="PTHR33446">
    <property type="entry name" value="PROTEIN TONB-RELATED"/>
    <property type="match status" value="1"/>
</dbReference>
<comment type="subcellular location">
    <subcellularLocation>
        <location evidence="1">Cell inner membrane</location>
        <topology evidence="1">Single-pass membrane protein</topology>
        <orientation evidence="1">Periplasmic side</orientation>
    </subcellularLocation>
</comment>
<dbReference type="PROSITE" id="PS52015">
    <property type="entry name" value="TONB_CTD"/>
    <property type="match status" value="1"/>
</dbReference>
<evidence type="ECO:0000256" key="1">
    <source>
        <dbReference type="ARBA" id="ARBA00004383"/>
    </source>
</evidence>
<gene>
    <name evidence="12" type="ORF">BST96_06310</name>
</gene>
<dbReference type="Gene3D" id="3.30.1150.10">
    <property type="match status" value="1"/>
</dbReference>
<dbReference type="GO" id="GO:0055085">
    <property type="term" value="P:transmembrane transport"/>
    <property type="evidence" value="ECO:0007669"/>
    <property type="project" value="InterPro"/>
</dbReference>
<evidence type="ECO:0000256" key="4">
    <source>
        <dbReference type="ARBA" id="ARBA00022475"/>
    </source>
</evidence>
<sequence length="224" mass="24505">MVGFTGAMTIQGLLLAMVPAEQKPMASGAMQAENFALSFRYQATPKAQPQQQPEQIEEQVEEQVEQQKPVKTATAKPKKIATPKPQPASAKPQPVEQIAAEELEQPPVKEKLLQQSESIAAAPAKSEQGIHQTIVTEPLFARSPTPPSYPSIARKRGQQGIVWIDVMLDEQGQQLAADIFKSSGVSPLDRAALEAVKQWQFMAHRINNIAVASHVRIPVEFSLD</sequence>
<keyword evidence="4" id="KW-1003">Cell membrane</keyword>
<name>A0A1X9NBE7_9GAMM</name>
<reference evidence="12 13" key="1">
    <citation type="submission" date="2016-11" db="EMBL/GenBank/DDBJ databases">
        <title>Trade-off between light-utilization and light-protection in marine flavobacteria.</title>
        <authorList>
            <person name="Kumagai Y."/>
        </authorList>
    </citation>
    <scope>NUCLEOTIDE SEQUENCE [LARGE SCALE GENOMIC DNA]</scope>
    <source>
        <strain evidence="12 13">NBRC 107125</strain>
    </source>
</reference>
<organism evidence="12 13">
    <name type="scientific">Oceanicoccus sagamiensis</name>
    <dbReference type="NCBI Taxonomy" id="716816"/>
    <lineage>
        <taxon>Bacteria</taxon>
        <taxon>Pseudomonadati</taxon>
        <taxon>Pseudomonadota</taxon>
        <taxon>Gammaproteobacteria</taxon>
        <taxon>Cellvibrionales</taxon>
        <taxon>Spongiibacteraceae</taxon>
        <taxon>Oceanicoccus</taxon>
    </lineage>
</organism>
<dbReference type="GO" id="GO:0015031">
    <property type="term" value="P:protein transport"/>
    <property type="evidence" value="ECO:0007669"/>
    <property type="project" value="UniProtKB-KW"/>
</dbReference>
<dbReference type="InterPro" id="IPR037682">
    <property type="entry name" value="TonB_C"/>
</dbReference>
<feature type="compositionally biased region" description="Acidic residues" evidence="10">
    <location>
        <begin position="55"/>
        <end position="64"/>
    </location>
</feature>
<evidence type="ECO:0000256" key="8">
    <source>
        <dbReference type="ARBA" id="ARBA00022989"/>
    </source>
</evidence>
<feature type="compositionally biased region" description="Low complexity" evidence="10">
    <location>
        <begin position="66"/>
        <end position="75"/>
    </location>
</feature>
<evidence type="ECO:0000256" key="9">
    <source>
        <dbReference type="ARBA" id="ARBA00023136"/>
    </source>
</evidence>
<feature type="compositionally biased region" description="Low complexity" evidence="10">
    <location>
        <begin position="82"/>
        <end position="94"/>
    </location>
</feature>
<dbReference type="InterPro" id="IPR051045">
    <property type="entry name" value="TonB-dependent_transducer"/>
</dbReference>
<keyword evidence="3" id="KW-0813">Transport</keyword>
<dbReference type="NCBIfam" id="TIGR01352">
    <property type="entry name" value="tonB_Cterm"/>
    <property type="match status" value="1"/>
</dbReference>
<keyword evidence="7" id="KW-0653">Protein transport</keyword>
<dbReference type="PANTHER" id="PTHR33446:SF2">
    <property type="entry name" value="PROTEIN TONB"/>
    <property type="match status" value="1"/>
</dbReference>
<evidence type="ECO:0000259" key="11">
    <source>
        <dbReference type="PROSITE" id="PS52015"/>
    </source>
</evidence>
<evidence type="ECO:0000256" key="3">
    <source>
        <dbReference type="ARBA" id="ARBA00022448"/>
    </source>
</evidence>
<keyword evidence="13" id="KW-1185">Reference proteome</keyword>
<dbReference type="EMBL" id="CP019343">
    <property type="protein sequence ID" value="ARN73762.1"/>
    <property type="molecule type" value="Genomic_DNA"/>
</dbReference>
<dbReference type="STRING" id="716816.BST96_06310"/>
<keyword evidence="6" id="KW-0812">Transmembrane</keyword>
<dbReference type="Proteomes" id="UP000193450">
    <property type="component" value="Chromosome"/>
</dbReference>
<evidence type="ECO:0000256" key="6">
    <source>
        <dbReference type="ARBA" id="ARBA00022692"/>
    </source>
</evidence>
<dbReference type="InterPro" id="IPR006260">
    <property type="entry name" value="TonB/TolA_C"/>
</dbReference>